<organism evidence="2 3">
    <name type="scientific">Herbaspirillum lusitanum</name>
    <dbReference type="NCBI Taxonomy" id="213312"/>
    <lineage>
        <taxon>Bacteria</taxon>
        <taxon>Pseudomonadati</taxon>
        <taxon>Pseudomonadota</taxon>
        <taxon>Betaproteobacteria</taxon>
        <taxon>Burkholderiales</taxon>
        <taxon>Oxalobacteraceae</taxon>
        <taxon>Herbaspirillum</taxon>
    </lineage>
</organism>
<dbReference type="RefSeq" id="WP_408158455.1">
    <property type="nucleotide sequence ID" value="NZ_JAQQFM010000005.1"/>
</dbReference>
<reference evidence="2 3" key="1">
    <citation type="journal article" date="2024" name="Chem. Sci.">
        <title>Discovery of megapolipeptins by genome mining of a Burkholderiales bacteria collection.</title>
        <authorList>
            <person name="Paulo B.S."/>
            <person name="Recchia M.J.J."/>
            <person name="Lee S."/>
            <person name="Fergusson C.H."/>
            <person name="Romanowski S.B."/>
            <person name="Hernandez A."/>
            <person name="Krull N."/>
            <person name="Liu D.Y."/>
            <person name="Cavanagh H."/>
            <person name="Bos A."/>
            <person name="Gray C.A."/>
            <person name="Murphy B.T."/>
            <person name="Linington R.G."/>
            <person name="Eustaquio A.S."/>
        </authorList>
    </citation>
    <scope>NUCLEOTIDE SEQUENCE [LARGE SCALE GENOMIC DNA]</scope>
    <source>
        <strain evidence="2 3">RL21-008-BIB-A</strain>
    </source>
</reference>
<feature type="compositionally biased region" description="Basic and acidic residues" evidence="1">
    <location>
        <begin position="54"/>
        <end position="66"/>
    </location>
</feature>
<evidence type="ECO:0000256" key="1">
    <source>
        <dbReference type="SAM" id="MobiDB-lite"/>
    </source>
</evidence>
<dbReference type="EMBL" id="JAQQFM010000005">
    <property type="protein sequence ID" value="MFL9925280.1"/>
    <property type="molecule type" value="Genomic_DNA"/>
</dbReference>
<accession>A0ABW9ABM6</accession>
<comment type="caution">
    <text evidence="2">The sequence shown here is derived from an EMBL/GenBank/DDBJ whole genome shotgun (WGS) entry which is preliminary data.</text>
</comment>
<name>A0ABW9ABM6_9BURK</name>
<evidence type="ECO:0000313" key="3">
    <source>
        <dbReference type="Proteomes" id="UP001629246"/>
    </source>
</evidence>
<evidence type="ECO:0000313" key="2">
    <source>
        <dbReference type="EMBL" id="MFL9925280.1"/>
    </source>
</evidence>
<dbReference type="Proteomes" id="UP001629246">
    <property type="component" value="Unassembled WGS sequence"/>
</dbReference>
<gene>
    <name evidence="2" type="ORF">PQR62_13470</name>
</gene>
<sequence length="91" mass="10354">MASTIFLVFPALIFLLHAPYAPRDLREQSTIQSSRSCPDEPGHNALTPHHSHPVKMDRNATEKSTEMCRIGTGPTPLLFILSFRRHRLFSR</sequence>
<keyword evidence="3" id="KW-1185">Reference proteome</keyword>
<protein>
    <recommendedName>
        <fullName evidence="4">Secreted protein</fullName>
    </recommendedName>
</protein>
<proteinExistence type="predicted"/>
<feature type="region of interest" description="Disordered" evidence="1">
    <location>
        <begin position="27"/>
        <end position="69"/>
    </location>
</feature>
<evidence type="ECO:0008006" key="4">
    <source>
        <dbReference type="Google" id="ProtNLM"/>
    </source>
</evidence>